<organism evidence="2">
    <name type="scientific">Fagus sylvatica</name>
    <name type="common">Beechnut</name>
    <dbReference type="NCBI Taxonomy" id="28930"/>
    <lineage>
        <taxon>Eukaryota</taxon>
        <taxon>Viridiplantae</taxon>
        <taxon>Streptophyta</taxon>
        <taxon>Embryophyta</taxon>
        <taxon>Tracheophyta</taxon>
        <taxon>Spermatophyta</taxon>
        <taxon>Magnoliopsida</taxon>
        <taxon>eudicotyledons</taxon>
        <taxon>Gunneridae</taxon>
        <taxon>Pentapetalae</taxon>
        <taxon>rosids</taxon>
        <taxon>fabids</taxon>
        <taxon>Fagales</taxon>
        <taxon>Fagaceae</taxon>
        <taxon>Fagus</taxon>
    </lineage>
</organism>
<dbReference type="AlphaFoldDB" id="A0A2N9H6X7"/>
<accession>A0A2N9H6X7</accession>
<evidence type="ECO:0000313" key="2">
    <source>
        <dbReference type="EMBL" id="SPD07304.1"/>
    </source>
</evidence>
<evidence type="ECO:0000256" key="1">
    <source>
        <dbReference type="SAM" id="MobiDB-lite"/>
    </source>
</evidence>
<gene>
    <name evidence="2" type="ORF">FSB_LOCUS35186</name>
</gene>
<reference evidence="2" key="1">
    <citation type="submission" date="2018-02" db="EMBL/GenBank/DDBJ databases">
        <authorList>
            <person name="Cohen D.B."/>
            <person name="Kent A.D."/>
        </authorList>
    </citation>
    <scope>NUCLEOTIDE SEQUENCE</scope>
</reference>
<feature type="region of interest" description="Disordered" evidence="1">
    <location>
        <begin position="1"/>
        <end position="28"/>
    </location>
</feature>
<protein>
    <submittedName>
        <fullName evidence="2">Uncharacterized protein</fullName>
    </submittedName>
</protein>
<dbReference type="EMBL" id="OIVN01002894">
    <property type="protein sequence ID" value="SPD07304.1"/>
    <property type="molecule type" value="Genomic_DNA"/>
</dbReference>
<proteinExistence type="predicted"/>
<name>A0A2N9H6X7_FAGSY</name>
<sequence length="52" mass="5709">MRCGGERNEVEERKGTQREVGVDDMPSPPREVMAAAMEDFVSVSIGNEIIGE</sequence>
<feature type="compositionally biased region" description="Basic and acidic residues" evidence="1">
    <location>
        <begin position="1"/>
        <end position="21"/>
    </location>
</feature>